<protein>
    <recommendedName>
        <fullName evidence="4">Lipoprotein</fullName>
    </recommendedName>
</protein>
<evidence type="ECO:0008006" key="4">
    <source>
        <dbReference type="Google" id="ProtNLM"/>
    </source>
</evidence>
<dbReference type="EMBL" id="FOBS01000013">
    <property type="protein sequence ID" value="SEM39391.1"/>
    <property type="molecule type" value="Genomic_DNA"/>
</dbReference>
<organism evidence="2 3">
    <name type="scientific">Syntrophus gentianae</name>
    <dbReference type="NCBI Taxonomy" id="43775"/>
    <lineage>
        <taxon>Bacteria</taxon>
        <taxon>Pseudomonadati</taxon>
        <taxon>Thermodesulfobacteriota</taxon>
        <taxon>Syntrophia</taxon>
        <taxon>Syntrophales</taxon>
        <taxon>Syntrophaceae</taxon>
        <taxon>Syntrophus</taxon>
    </lineage>
</organism>
<evidence type="ECO:0000256" key="1">
    <source>
        <dbReference type="SAM" id="SignalP"/>
    </source>
</evidence>
<reference evidence="2 3" key="1">
    <citation type="submission" date="2016-10" db="EMBL/GenBank/DDBJ databases">
        <authorList>
            <person name="de Groot N.N."/>
        </authorList>
    </citation>
    <scope>NUCLEOTIDE SEQUENCE [LARGE SCALE GENOMIC DNA]</scope>
    <source>
        <strain evidence="2 3">DSM 8423</strain>
    </source>
</reference>
<dbReference type="RefSeq" id="WP_093883563.1">
    <property type="nucleotide sequence ID" value="NZ_FOBS01000013.1"/>
</dbReference>
<dbReference type="PROSITE" id="PS51257">
    <property type="entry name" value="PROKAR_LIPOPROTEIN"/>
    <property type="match status" value="1"/>
</dbReference>
<name>A0A1H7Y0A0_9BACT</name>
<evidence type="ECO:0000313" key="3">
    <source>
        <dbReference type="Proteomes" id="UP000198744"/>
    </source>
</evidence>
<keyword evidence="1" id="KW-0732">Signal</keyword>
<feature type="signal peptide" evidence="1">
    <location>
        <begin position="1"/>
        <end position="19"/>
    </location>
</feature>
<feature type="chain" id="PRO_5011662967" description="Lipoprotein" evidence="1">
    <location>
        <begin position="20"/>
        <end position="229"/>
    </location>
</feature>
<gene>
    <name evidence="2" type="ORF">SAMN04489760_11334</name>
</gene>
<dbReference type="AlphaFoldDB" id="A0A1H7Y0A0"/>
<accession>A0A1H7Y0A0</accession>
<keyword evidence="3" id="KW-1185">Reference proteome</keyword>
<dbReference type="Proteomes" id="UP000198744">
    <property type="component" value="Unassembled WGS sequence"/>
</dbReference>
<evidence type="ECO:0000313" key="2">
    <source>
        <dbReference type="EMBL" id="SEM39391.1"/>
    </source>
</evidence>
<sequence length="229" mass="25084">MKFSCWLPIILFVLLTACAAPQVPLTAQARASIQSVESVLIVPEESLTIDVKSSGSPLGPGLIPDLMAVIATRSKLSEAKLSAIPILQQLKEYNFRAVLQNAFAEEAAKLKPPFGPPTRLEINDVASGKKVSFSESRAGLVMFTIIDYRLESGSLIINALVEMIPKADPLMQYRHSANNSDPLDEGNVIYRKTFTHTKEFITARNVRKNLTDGATSIARQIFTDLNQTP</sequence>
<proteinExistence type="predicted"/>